<gene>
    <name evidence="4" type="ORF">NEMVEDRAFT_v1g86774</name>
</gene>
<sequence length="273" mass="32103">MLDCLSRLKVCNDDVIITSWPKSGTTWTMEIVWQLYNDGKIDETQIDKKVKFLDTMFIPADPANPQTPNDVIKTFQGLPRPRLLKTHLNYQYVPMGEDRGSAPKTIVVMRNPKDAFVSYFNHYTGLAILQCDTDWEEFFELALSGDVVFGSWFDFVRSWWPHRHDPNVMFLRYKDLKQDLPAMIQRIASFLELRPNADLMAQVAQQTTFSAMRDRPSFDHSWFGQKPGRKFEFLWKGKVGSWKDFFTEEQNRRFDRKFKQEMAGTGFDLSYFD</sequence>
<dbReference type="FunCoup" id="A7RMM1">
    <property type="interactions" value="9"/>
</dbReference>
<evidence type="ECO:0000256" key="2">
    <source>
        <dbReference type="ARBA" id="ARBA00022679"/>
    </source>
</evidence>
<proteinExistence type="inferred from homology"/>
<dbReference type="HOGENOM" id="CLU_027239_1_2_1"/>
<dbReference type="EMBL" id="DS469520">
    <property type="protein sequence ID" value="EDO47293.1"/>
    <property type="molecule type" value="Genomic_DNA"/>
</dbReference>
<dbReference type="InParanoid" id="A7RMM1"/>
<evidence type="ECO:0000313" key="4">
    <source>
        <dbReference type="EMBL" id="EDO47293.1"/>
    </source>
</evidence>
<comment type="similarity">
    <text evidence="1">Belongs to the sulfotransferase 1 family.</text>
</comment>
<dbReference type="SUPFAM" id="SSF52540">
    <property type="entry name" value="P-loop containing nucleoside triphosphate hydrolases"/>
    <property type="match status" value="1"/>
</dbReference>
<keyword evidence="5" id="KW-1185">Reference proteome</keyword>
<dbReference type="Proteomes" id="UP000001593">
    <property type="component" value="Unassembled WGS sequence"/>
</dbReference>
<dbReference type="InterPro" id="IPR000863">
    <property type="entry name" value="Sulfotransferase_dom"/>
</dbReference>
<evidence type="ECO:0000256" key="1">
    <source>
        <dbReference type="ARBA" id="ARBA00005771"/>
    </source>
</evidence>
<keyword evidence="2" id="KW-0808">Transferase</keyword>
<dbReference type="GO" id="GO:0051923">
    <property type="term" value="P:sulfation"/>
    <property type="evidence" value="ECO:0000318"/>
    <property type="project" value="GO_Central"/>
</dbReference>
<evidence type="ECO:0000259" key="3">
    <source>
        <dbReference type="Pfam" id="PF00685"/>
    </source>
</evidence>
<dbReference type="OrthoDB" id="5973838at2759"/>
<dbReference type="GO" id="GO:0005737">
    <property type="term" value="C:cytoplasm"/>
    <property type="evidence" value="ECO:0000318"/>
    <property type="project" value="GO_Central"/>
</dbReference>
<dbReference type="AlphaFoldDB" id="A7RMM1"/>
<reference evidence="4 5" key="1">
    <citation type="journal article" date="2007" name="Science">
        <title>Sea anemone genome reveals ancestral eumetazoan gene repertoire and genomic organization.</title>
        <authorList>
            <person name="Putnam N.H."/>
            <person name="Srivastava M."/>
            <person name="Hellsten U."/>
            <person name="Dirks B."/>
            <person name="Chapman J."/>
            <person name="Salamov A."/>
            <person name="Terry A."/>
            <person name="Shapiro H."/>
            <person name="Lindquist E."/>
            <person name="Kapitonov V.V."/>
            <person name="Jurka J."/>
            <person name="Genikhovich G."/>
            <person name="Grigoriev I.V."/>
            <person name="Lucas S.M."/>
            <person name="Steele R.E."/>
            <person name="Finnerty J.R."/>
            <person name="Technau U."/>
            <person name="Martindale M.Q."/>
            <person name="Rokhsar D.S."/>
        </authorList>
    </citation>
    <scope>NUCLEOTIDE SEQUENCE [LARGE SCALE GENOMIC DNA]</scope>
    <source>
        <strain evidence="5">CH2 X CH6</strain>
    </source>
</reference>
<dbReference type="Pfam" id="PF00685">
    <property type="entry name" value="Sulfotransfer_1"/>
    <property type="match status" value="1"/>
</dbReference>
<dbReference type="PANTHER" id="PTHR11783">
    <property type="entry name" value="SULFOTRANSFERASE SULT"/>
    <property type="match status" value="1"/>
</dbReference>
<accession>A7RMM1</accession>
<dbReference type="GO" id="GO:0008146">
    <property type="term" value="F:sulfotransferase activity"/>
    <property type="evidence" value="ECO:0000318"/>
    <property type="project" value="GO_Central"/>
</dbReference>
<organism evidence="4 5">
    <name type="scientific">Nematostella vectensis</name>
    <name type="common">Starlet sea anemone</name>
    <dbReference type="NCBI Taxonomy" id="45351"/>
    <lineage>
        <taxon>Eukaryota</taxon>
        <taxon>Metazoa</taxon>
        <taxon>Cnidaria</taxon>
        <taxon>Anthozoa</taxon>
        <taxon>Hexacorallia</taxon>
        <taxon>Actiniaria</taxon>
        <taxon>Edwardsiidae</taxon>
        <taxon>Nematostella</taxon>
    </lineage>
</organism>
<protein>
    <recommendedName>
        <fullName evidence="3">Sulfotransferase domain-containing protein</fullName>
    </recommendedName>
</protein>
<name>A7RMM1_NEMVE</name>
<dbReference type="InterPro" id="IPR027417">
    <property type="entry name" value="P-loop_NTPase"/>
</dbReference>
<dbReference type="Gene3D" id="3.40.50.300">
    <property type="entry name" value="P-loop containing nucleotide triphosphate hydrolases"/>
    <property type="match status" value="1"/>
</dbReference>
<dbReference type="PhylomeDB" id="A7RMM1"/>
<dbReference type="KEGG" id="nve:5519531"/>
<evidence type="ECO:0000313" key="5">
    <source>
        <dbReference type="Proteomes" id="UP000001593"/>
    </source>
</evidence>
<feature type="domain" description="Sulfotransferase" evidence="3">
    <location>
        <begin position="13"/>
        <end position="266"/>
    </location>
</feature>
<dbReference type="eggNOG" id="KOG1584">
    <property type="taxonomic scope" value="Eukaryota"/>
</dbReference>
<dbReference type="OMA" id="CTYSARI"/>